<accession>A0A1I0B1B0</accession>
<sequence>MEKYIFISGKSKFYSLLFFSLFTITCLSGIASASTTISIIPTSQSVEEGQNFAVSFYLDPDRPVAGIQFDLSYDSELVKVVQVSEGEFLRQDGALVWFNPGQIESSNGRIDSVYGLILDKTSVTEPEDFVVIHMKAGNVSGISSLELSNVVVSDTQGQIIPIDVVNGSVTIVSDTASSTKSKTSDKDDYGAGGISTTSGSYEEFEIIEKSSRSVYLGSQVSYQFDKPENPIMYINYESLTNAGNVVATIEVLKQTSLLVSSPPPGIVYKDVNIWLGKPGYSTESNMKDAVIGFRVDRSWLEENQISDSSVMMYRYDQDLWVPLSTKKINESSSDVSFEAETSGFSPFAIVGESSDDITGKTEVDDTPAEDESLDQNAAFILCLSMLLLLFARRH</sequence>
<proteinExistence type="predicted"/>
<evidence type="ECO:0000313" key="2">
    <source>
        <dbReference type="EMBL" id="SET00468.1"/>
    </source>
</evidence>
<dbReference type="Proteomes" id="UP000243338">
    <property type="component" value="Unassembled WGS sequence"/>
</dbReference>
<keyword evidence="3" id="KW-1185">Reference proteome</keyword>
<dbReference type="Pfam" id="PF00963">
    <property type="entry name" value="Cohesin"/>
    <property type="match status" value="1"/>
</dbReference>
<dbReference type="SUPFAM" id="SSF49384">
    <property type="entry name" value="Carbohydrate-binding domain"/>
    <property type="match status" value="1"/>
</dbReference>
<protein>
    <submittedName>
        <fullName evidence="2">PGF-pre-PGF domain-containing protein</fullName>
    </submittedName>
</protein>
<dbReference type="EMBL" id="FOHQ01000006">
    <property type="protein sequence ID" value="SET00468.1"/>
    <property type="molecule type" value="Genomic_DNA"/>
</dbReference>
<dbReference type="InterPro" id="IPR008965">
    <property type="entry name" value="CBM2/CBM3_carb-bd_dom_sf"/>
</dbReference>
<dbReference type="STRING" id="1353158.SAMN04488587_1893"/>
<dbReference type="InterPro" id="IPR026453">
    <property type="entry name" value="PGF_pre_PGF"/>
</dbReference>
<dbReference type="NCBIfam" id="TIGR04213">
    <property type="entry name" value="PGF_pre_PGF"/>
    <property type="match status" value="1"/>
</dbReference>
<feature type="domain" description="Cohesin" evidence="1">
    <location>
        <begin position="41"/>
        <end position="171"/>
    </location>
</feature>
<dbReference type="GO" id="GO:0000272">
    <property type="term" value="P:polysaccharide catabolic process"/>
    <property type="evidence" value="ECO:0007669"/>
    <property type="project" value="InterPro"/>
</dbReference>
<reference evidence="3" key="1">
    <citation type="submission" date="2016-10" db="EMBL/GenBank/DDBJ databases">
        <authorList>
            <person name="Varghese N."/>
            <person name="Submissions S."/>
        </authorList>
    </citation>
    <scope>NUCLEOTIDE SEQUENCE [LARGE SCALE GENOMIC DNA]</scope>
    <source>
        <strain evidence="3">SLH 33</strain>
    </source>
</reference>
<dbReference type="Gene3D" id="2.60.40.680">
    <property type="match status" value="1"/>
</dbReference>
<dbReference type="CDD" id="cd08547">
    <property type="entry name" value="Type_II_cohesin"/>
    <property type="match status" value="1"/>
</dbReference>
<evidence type="ECO:0000313" key="3">
    <source>
        <dbReference type="Proteomes" id="UP000243338"/>
    </source>
</evidence>
<dbReference type="GO" id="GO:0030246">
    <property type="term" value="F:carbohydrate binding"/>
    <property type="evidence" value="ECO:0007669"/>
    <property type="project" value="InterPro"/>
</dbReference>
<name>A0A1I0B1B0_9EURY</name>
<gene>
    <name evidence="2" type="ORF">SAMN04488587_1893</name>
</gene>
<organism evidence="2 3">
    <name type="scientific">Methanococcoides vulcani</name>
    <dbReference type="NCBI Taxonomy" id="1353158"/>
    <lineage>
        <taxon>Archaea</taxon>
        <taxon>Methanobacteriati</taxon>
        <taxon>Methanobacteriota</taxon>
        <taxon>Stenosarchaea group</taxon>
        <taxon>Methanomicrobia</taxon>
        <taxon>Methanosarcinales</taxon>
        <taxon>Methanosarcinaceae</taxon>
        <taxon>Methanococcoides</taxon>
    </lineage>
</organism>
<dbReference type="InterPro" id="IPR002102">
    <property type="entry name" value="Cohesin_dom"/>
</dbReference>
<evidence type="ECO:0000259" key="1">
    <source>
        <dbReference type="Pfam" id="PF00963"/>
    </source>
</evidence>
<dbReference type="AlphaFoldDB" id="A0A1I0B1B0"/>